<dbReference type="InterPro" id="IPR020966">
    <property type="entry name" value="ALMT"/>
</dbReference>
<reference evidence="11" key="2">
    <citation type="submission" date="2015-06" db="UniProtKB">
        <authorList>
            <consortium name="EnsemblPlants"/>
        </authorList>
    </citation>
    <scope>IDENTIFICATION</scope>
</reference>
<dbReference type="eggNOG" id="KOG4711">
    <property type="taxonomic scope" value="Eukaryota"/>
</dbReference>
<dbReference type="GO" id="GO:0016020">
    <property type="term" value="C:membrane"/>
    <property type="evidence" value="ECO:0007669"/>
    <property type="project" value="UniProtKB-SubCell"/>
</dbReference>
<feature type="compositionally biased region" description="Low complexity" evidence="9">
    <location>
        <begin position="21"/>
        <end position="35"/>
    </location>
</feature>
<comment type="similarity">
    <text evidence="2">Belongs to the aromatic acid exporter (TC 2.A.85) family.</text>
</comment>
<dbReference type="PANTHER" id="PTHR31086">
    <property type="entry name" value="ALUMINUM-ACTIVATED MALATE TRANSPORTER 10"/>
    <property type="match status" value="1"/>
</dbReference>
<keyword evidence="5 10" id="KW-1133">Transmembrane helix</keyword>
<name>A0A0E0NJ36_ORYRU</name>
<dbReference type="OMA" id="WARMVSC"/>
<evidence type="ECO:0000256" key="2">
    <source>
        <dbReference type="ARBA" id="ARBA00007079"/>
    </source>
</evidence>
<dbReference type="STRING" id="4529.A0A0E0NJ36"/>
<keyword evidence="3" id="KW-0813">Transport</keyword>
<evidence type="ECO:0000256" key="9">
    <source>
        <dbReference type="SAM" id="MobiDB-lite"/>
    </source>
</evidence>
<reference evidence="12" key="1">
    <citation type="submission" date="2013-06" db="EMBL/GenBank/DDBJ databases">
        <authorList>
            <person name="Zhao Q."/>
        </authorList>
    </citation>
    <scope>NUCLEOTIDE SEQUENCE</scope>
    <source>
        <strain evidence="12">cv. W1943</strain>
    </source>
</reference>
<evidence type="ECO:0000313" key="11">
    <source>
        <dbReference type="EnsemblPlants" id="ORUFI02G28990.1"/>
    </source>
</evidence>
<feature type="transmembrane region" description="Helical" evidence="10">
    <location>
        <begin position="91"/>
        <end position="110"/>
    </location>
</feature>
<evidence type="ECO:0000256" key="1">
    <source>
        <dbReference type="ARBA" id="ARBA00004141"/>
    </source>
</evidence>
<feature type="transmembrane region" description="Helical" evidence="10">
    <location>
        <begin position="265"/>
        <end position="284"/>
    </location>
</feature>
<feature type="transmembrane region" description="Helical" evidence="10">
    <location>
        <begin position="61"/>
        <end position="79"/>
    </location>
</feature>
<organism evidence="11 12">
    <name type="scientific">Oryza rufipogon</name>
    <name type="common">Brownbeard rice</name>
    <name type="synonym">Asian wild rice</name>
    <dbReference type="NCBI Taxonomy" id="4529"/>
    <lineage>
        <taxon>Eukaryota</taxon>
        <taxon>Viridiplantae</taxon>
        <taxon>Streptophyta</taxon>
        <taxon>Embryophyta</taxon>
        <taxon>Tracheophyta</taxon>
        <taxon>Spermatophyta</taxon>
        <taxon>Magnoliopsida</taxon>
        <taxon>Liliopsida</taxon>
        <taxon>Poales</taxon>
        <taxon>Poaceae</taxon>
        <taxon>BOP clade</taxon>
        <taxon>Oryzoideae</taxon>
        <taxon>Oryzeae</taxon>
        <taxon>Oryzinae</taxon>
        <taxon>Oryza</taxon>
    </lineage>
</organism>
<feature type="region of interest" description="Disordered" evidence="9">
    <location>
        <begin position="1"/>
        <end position="35"/>
    </location>
</feature>
<keyword evidence="7 10" id="KW-0472">Membrane</keyword>
<evidence type="ECO:0000256" key="8">
    <source>
        <dbReference type="ARBA" id="ARBA00023303"/>
    </source>
</evidence>
<evidence type="ECO:0008006" key="13">
    <source>
        <dbReference type="Google" id="ProtNLM"/>
    </source>
</evidence>
<evidence type="ECO:0000313" key="12">
    <source>
        <dbReference type="Proteomes" id="UP000008022"/>
    </source>
</evidence>
<evidence type="ECO:0000256" key="7">
    <source>
        <dbReference type="ARBA" id="ARBA00023136"/>
    </source>
</evidence>
<dbReference type="GO" id="GO:0015743">
    <property type="term" value="P:malate transport"/>
    <property type="evidence" value="ECO:0007669"/>
    <property type="project" value="InterPro"/>
</dbReference>
<dbReference type="HOGENOM" id="CLU_020841_2_1_1"/>
<dbReference type="Pfam" id="PF11744">
    <property type="entry name" value="ALMT"/>
    <property type="match status" value="2"/>
</dbReference>
<dbReference type="GO" id="GO:0034220">
    <property type="term" value="P:monoatomic ion transmembrane transport"/>
    <property type="evidence" value="ECO:0007669"/>
    <property type="project" value="UniProtKB-KW"/>
</dbReference>
<keyword evidence="6" id="KW-0406">Ion transport</keyword>
<protein>
    <recommendedName>
        <fullName evidence="13">Aluminum-activated malate transporter 10</fullName>
    </recommendedName>
</protein>
<accession>A0A0E0NJ36</accession>
<keyword evidence="8" id="KW-0407">Ion channel</keyword>
<dbReference type="EnsemblPlants" id="ORUFI02G28990.1">
    <property type="protein sequence ID" value="ORUFI02G28990.1"/>
    <property type="gene ID" value="ORUFI02G28990"/>
</dbReference>
<dbReference type="AlphaFoldDB" id="A0A0E0NJ36"/>
<keyword evidence="4 10" id="KW-0812">Transmembrane</keyword>
<evidence type="ECO:0000256" key="3">
    <source>
        <dbReference type="ARBA" id="ARBA00022448"/>
    </source>
</evidence>
<feature type="transmembrane region" description="Helical" evidence="10">
    <location>
        <begin position="296"/>
        <end position="317"/>
    </location>
</feature>
<comment type="subcellular location">
    <subcellularLocation>
        <location evidence="1">Membrane</location>
        <topology evidence="1">Multi-pass membrane protein</topology>
    </subcellularLocation>
</comment>
<feature type="region of interest" description="Disordered" evidence="9">
    <location>
        <begin position="512"/>
        <end position="535"/>
    </location>
</feature>
<feature type="compositionally biased region" description="Basic and acidic residues" evidence="9">
    <location>
        <begin position="1"/>
        <end position="10"/>
    </location>
</feature>
<dbReference type="Proteomes" id="UP000008022">
    <property type="component" value="Unassembled WGS sequence"/>
</dbReference>
<proteinExistence type="inferred from homology"/>
<evidence type="ECO:0000256" key="5">
    <source>
        <dbReference type="ARBA" id="ARBA00022989"/>
    </source>
</evidence>
<evidence type="ECO:0000256" key="4">
    <source>
        <dbReference type="ARBA" id="ARBA00022692"/>
    </source>
</evidence>
<sequence length="600" mass="63660">MDCTKAETRNAPKWQMTMPPAGGESSSSSSGRACAGTAGLLRGRAPSQGVWKIGTDDPRKATYGVKVGVALTLVSLFYYVRPLYDGVRGNAVWAIMTVVLVFEYTVGGSMHKGLKRFAGTMSAAALALGMHWVASKSGETLEPFVASGSFAATRRYFVSHACDDRPCRRRSSFPGLASSPCPRIGSAAPTSPLSFFVRRGTEPLPSLTSRLLNPWRGGLTEVSGAVTPLNRQAPLVAGAGSPRPLAATAATFSRFIPTVNARFDYGVSIFVMTYSFVAVSGYRVDDLAALVLDRIATIAIGVIICLAVCTLICPVWAGQELGLLTARNMEKLASAVEACVEDYFADPTAAAARSEGYKSVLGSKAPRDGRPPHGRFGFRHPYDQYAKVGAAMRQCACCVEALISCAGASSRQRAPPPRLLGDACTRVGAWCARVLKEASACVATMTTSRGLGFAVAEMDAAVRELQSDLRALPPILAEEASETSLAEVISTSPIEGVVHAVGTLATLAGFKPADDADGTDKPEAEVARSDESPPHRKIWQTRTLNRVNILASDKKGYKLLVGVKAEHFSRIPISKPWCRGAVLHQYVSTCSNVGLCFSGP</sequence>
<feature type="transmembrane region" description="Helical" evidence="10">
    <location>
        <begin position="117"/>
        <end position="134"/>
    </location>
</feature>
<evidence type="ECO:0000256" key="6">
    <source>
        <dbReference type="ARBA" id="ARBA00023065"/>
    </source>
</evidence>
<keyword evidence="12" id="KW-1185">Reference proteome</keyword>
<evidence type="ECO:0000256" key="10">
    <source>
        <dbReference type="SAM" id="Phobius"/>
    </source>
</evidence>
<feature type="compositionally biased region" description="Basic and acidic residues" evidence="9">
    <location>
        <begin position="512"/>
        <end position="534"/>
    </location>
</feature>
<dbReference type="Gramene" id="ORUFI02G28990.1">
    <property type="protein sequence ID" value="ORUFI02G28990.1"/>
    <property type="gene ID" value="ORUFI02G28990"/>
</dbReference>